<accession>A0ABV5XKB4</accession>
<keyword evidence="2" id="KW-1185">Reference proteome</keyword>
<protein>
    <recommendedName>
        <fullName evidence="3">DUF222 domain-containing protein</fullName>
    </recommendedName>
</protein>
<dbReference type="Proteomes" id="UP001589587">
    <property type="component" value="Unassembled WGS sequence"/>
</dbReference>
<organism evidence="1 2">
    <name type="scientific">Rhodococcus baikonurensis</name>
    <dbReference type="NCBI Taxonomy" id="172041"/>
    <lineage>
        <taxon>Bacteria</taxon>
        <taxon>Bacillati</taxon>
        <taxon>Actinomycetota</taxon>
        <taxon>Actinomycetes</taxon>
        <taxon>Mycobacteriales</taxon>
        <taxon>Nocardiaceae</taxon>
        <taxon>Rhodococcus</taxon>
        <taxon>Rhodococcus erythropolis group</taxon>
    </lineage>
</organism>
<name>A0ABV5XKB4_9NOCA</name>
<sequence>MSTDTARPSADHAIDTVAVRHLAAAIRTEGLSHTFSVQLEQLKRAYTAQAPTPDSVREATALTVIRNFHAHAIAEQHTPDSDIVNIVAELSVASLPGAQRLALAQLLIASVAVSEEVSKTTSGTMIGCDPREADTSKSSRLAGARESILDALDVVDSKGVARILAPTSEAPRSVAQKRRKAGELIGLPIGARPNYRYPVFQFDTERHKIHDVVRHANLRLHVENDPYGAASWWMTTTELLDGNSPLEDLEAGQLTEIAVDNVLDYARRGM</sequence>
<comment type="caution">
    <text evidence="1">The sequence shown here is derived from an EMBL/GenBank/DDBJ whole genome shotgun (WGS) entry which is preliminary data.</text>
</comment>
<evidence type="ECO:0000313" key="2">
    <source>
        <dbReference type="Proteomes" id="UP001589587"/>
    </source>
</evidence>
<reference evidence="1 2" key="1">
    <citation type="submission" date="2024-09" db="EMBL/GenBank/DDBJ databases">
        <authorList>
            <person name="Sun Q."/>
            <person name="Mori K."/>
        </authorList>
    </citation>
    <scope>NUCLEOTIDE SEQUENCE [LARGE SCALE GENOMIC DNA]</scope>
    <source>
        <strain evidence="1 2">JCM 11411</strain>
    </source>
</reference>
<gene>
    <name evidence="1" type="ORF">ACFFQ6_24350</name>
</gene>
<dbReference type="EMBL" id="JBHMAS010000051">
    <property type="protein sequence ID" value="MFB9782844.1"/>
    <property type="molecule type" value="Genomic_DNA"/>
</dbReference>
<evidence type="ECO:0000313" key="1">
    <source>
        <dbReference type="EMBL" id="MFB9782844.1"/>
    </source>
</evidence>
<proteinExistence type="predicted"/>
<dbReference type="RefSeq" id="WP_378375617.1">
    <property type="nucleotide sequence ID" value="NZ_JBHMAS010000051.1"/>
</dbReference>
<evidence type="ECO:0008006" key="3">
    <source>
        <dbReference type="Google" id="ProtNLM"/>
    </source>
</evidence>